<dbReference type="PROSITE" id="PS50209">
    <property type="entry name" value="CARD"/>
    <property type="match status" value="1"/>
</dbReference>
<dbReference type="SMART" id="SM00278">
    <property type="entry name" value="HhH1"/>
    <property type="match status" value="2"/>
</dbReference>
<dbReference type="GO" id="GO:0004386">
    <property type="term" value="F:helicase activity"/>
    <property type="evidence" value="ECO:0007669"/>
    <property type="project" value="UniProtKB-KW"/>
</dbReference>
<dbReference type="CDD" id="cd12089">
    <property type="entry name" value="Hef_ID"/>
    <property type="match status" value="1"/>
</dbReference>
<feature type="domain" description="Helicase C-terminal" evidence="8">
    <location>
        <begin position="354"/>
        <end position="514"/>
    </location>
</feature>
<name>B3V6E4_9ARCH</name>
<feature type="compositionally biased region" description="Polar residues" evidence="5">
    <location>
        <begin position="553"/>
        <end position="569"/>
    </location>
</feature>
<dbReference type="NCBIfam" id="NF010337">
    <property type="entry name" value="PRK13766.1"/>
    <property type="match status" value="1"/>
</dbReference>
<dbReference type="InterPro" id="IPR027417">
    <property type="entry name" value="P-loop_NTPase"/>
</dbReference>
<evidence type="ECO:0000313" key="9">
    <source>
        <dbReference type="EMBL" id="ACF09868.1"/>
    </source>
</evidence>
<proteinExistence type="predicted"/>
<dbReference type="GO" id="GO:0006281">
    <property type="term" value="P:DNA repair"/>
    <property type="evidence" value="ECO:0007669"/>
    <property type="project" value="InterPro"/>
</dbReference>
<dbReference type="InterPro" id="IPR011335">
    <property type="entry name" value="Restrct_endonuc-II-like"/>
</dbReference>
<dbReference type="SUPFAM" id="SSF47781">
    <property type="entry name" value="RuvA domain 2-like"/>
    <property type="match status" value="1"/>
</dbReference>
<dbReference type="Pfam" id="PF00270">
    <property type="entry name" value="DEAD"/>
    <property type="match status" value="1"/>
</dbReference>
<dbReference type="PANTHER" id="PTHR14025:SF20">
    <property type="entry name" value="FANCONI ANEMIA GROUP M PROTEIN"/>
    <property type="match status" value="1"/>
</dbReference>
<accession>B3V6E4</accession>
<dbReference type="InterPro" id="IPR041755">
    <property type="entry name" value="Hef_ID"/>
</dbReference>
<dbReference type="InterPro" id="IPR001650">
    <property type="entry name" value="Helicase_C-like"/>
</dbReference>
<feature type="compositionally biased region" description="Basic and acidic residues" evidence="5">
    <location>
        <begin position="571"/>
        <end position="589"/>
    </location>
</feature>
<dbReference type="InterPro" id="IPR014001">
    <property type="entry name" value="Helicase_ATP-bd"/>
</dbReference>
<dbReference type="PROSITE" id="PS51194">
    <property type="entry name" value="HELICASE_CTER"/>
    <property type="match status" value="1"/>
</dbReference>
<evidence type="ECO:0000259" key="6">
    <source>
        <dbReference type="PROSITE" id="PS50209"/>
    </source>
</evidence>
<sequence length="928" mass="102213">MFMAAFIEHPRLSAESVEARAYQIEAVADCLGAPTLLVLPTALGKTPIEWMVIAERLHTVGGKALIIAPTNALVNQHFVDLKAVIKNQKTDDSITSMTGSIDWRKRQKRWAAAEIIVATPHVIRNDVNRGSIDLSDVTILVADEAHHSTGKHSSAEVGDLYLQFANDPLILGATASPGSTREQVEEVCNRLGLKRIHSRSAENALLAPYAAGLQVKEVFVDVDDGLKLMAAPLQMWLEHLVDQLRRLGYHVHSGRATSSQLNETRGRIQGAIVRGEGLAYNAARQCAQAQRLLNLIGYLLSQGVAASREYLGRVKNSGENGDKGASAFFNDSRITELFENLKVSPELHEKVGKTVNLVLDQLEANPESRVIIFAHFRDTVNEIVKRLEESEHAKPERFVGQASRDGSAGMTQKAQLEGLQRFREGKCNVLVATSVGEEGLDVPRADLVVFYEPVGSEIRTIQRRGRTGRHRAGTVHILIARDTRDEGARASALFREKKMKQAIDRVRRNMGRPVDDKPVELLKSFKVRQNGIIGSAHAFMISEMERLAPELGEQTSRVSTTVEGQNPDTNVGDKQDDKKGKKYKNEPSRLRPRGQTGLDSFPSSAPTPTIKDEQEETKIDDHDLDIDENIAKLAVRAAEDIVQALTTEAVDPLAHEADIPCRIVVDHRELNTTIAATLRLQGVDVDVQTLAIGDFQIGDRVVVERKRVRDFVDSLLDGRLLEQAHRLIAAAPRPLLLIEGGGLFTQRAVHNNALMGALATLTIDLGLPVVTTQDGEETARFLIIAARREQALLGALTKEARERMKYDDELKTPNLWFENQIPGGSGLDEKTTIDAAESIIDSGLQTEQKVILDASKEGVLDQRDEQEKQTNKLYLLESLPNIGPTTAKRLLDHFKSIEVLTQADEAELCQVTGIGPTSARAILEVLRD</sequence>
<keyword evidence="4" id="KW-0067">ATP-binding</keyword>
<dbReference type="Gene3D" id="1.10.150.20">
    <property type="entry name" value="5' to 3' exonuclease, C-terminal subdomain"/>
    <property type="match status" value="1"/>
</dbReference>
<dbReference type="Gene3D" id="3.40.50.300">
    <property type="entry name" value="P-loop containing nucleotide triphosphate hydrolases"/>
    <property type="match status" value="2"/>
</dbReference>
<keyword evidence="1" id="KW-0547">Nucleotide-binding</keyword>
<evidence type="ECO:0000256" key="4">
    <source>
        <dbReference type="ARBA" id="ARBA00022840"/>
    </source>
</evidence>
<dbReference type="Pfam" id="PF00271">
    <property type="entry name" value="Helicase_C"/>
    <property type="match status" value="1"/>
</dbReference>
<reference evidence="9" key="1">
    <citation type="journal article" date="2008" name="ISME J.">
        <title>Hindsight in the relative abundance, metabolic potential and genome dynamics of uncultivated marine archaea from comparative metagenomic analyses of bathypelagic plankton of different oceanic regions.</title>
        <authorList>
            <person name="Martin-Cuadrado A.B."/>
            <person name="Rodriguez-Valera F."/>
            <person name="Moreira D."/>
            <person name="Alba J.C."/>
            <person name="Ivars-Martinez E."/>
            <person name="Henn M.R."/>
            <person name="Talla E."/>
            <person name="Lopez-Garcia P."/>
        </authorList>
    </citation>
    <scope>NUCLEOTIDE SEQUENCE</scope>
</reference>
<dbReference type="InterPro" id="IPR003583">
    <property type="entry name" value="Hlx-hairpin-Hlx_DNA-bd_motif"/>
</dbReference>
<feature type="domain" description="CARD" evidence="6">
    <location>
        <begin position="860"/>
        <end position="928"/>
    </location>
</feature>
<keyword evidence="2" id="KW-0378">Hydrolase</keyword>
<evidence type="ECO:0000259" key="8">
    <source>
        <dbReference type="PROSITE" id="PS51194"/>
    </source>
</evidence>
<dbReference type="AlphaFoldDB" id="B3V6E4"/>
<evidence type="ECO:0000256" key="1">
    <source>
        <dbReference type="ARBA" id="ARBA00022741"/>
    </source>
</evidence>
<dbReference type="Pfam" id="PF02732">
    <property type="entry name" value="ERCC4"/>
    <property type="match status" value="1"/>
</dbReference>
<dbReference type="Gene3D" id="3.40.50.10130">
    <property type="match status" value="1"/>
</dbReference>
<dbReference type="SUPFAM" id="SSF52540">
    <property type="entry name" value="P-loop containing nucleoside triphosphate hydrolases"/>
    <property type="match status" value="2"/>
</dbReference>
<dbReference type="GO" id="GO:0016787">
    <property type="term" value="F:hydrolase activity"/>
    <property type="evidence" value="ECO:0007669"/>
    <property type="project" value="UniProtKB-KW"/>
</dbReference>
<dbReference type="InterPro" id="IPR001315">
    <property type="entry name" value="CARD"/>
</dbReference>
<dbReference type="InterPro" id="IPR006166">
    <property type="entry name" value="ERCC4_domain"/>
</dbReference>
<organism evidence="9">
    <name type="scientific">uncultured marine group II euryarchaeote KM3-136-D10</name>
    <dbReference type="NCBI Taxonomy" id="526664"/>
    <lineage>
        <taxon>Archaea</taxon>
        <taxon>Methanobacteriati</taxon>
        <taxon>Thermoplasmatota</taxon>
        <taxon>Candidatus Poseidoniia</taxon>
        <taxon>Candidatus Poseidoniales</taxon>
        <taxon>environmental samples</taxon>
    </lineage>
</organism>
<dbReference type="GO" id="GO:0004518">
    <property type="term" value="F:nuclease activity"/>
    <property type="evidence" value="ECO:0007669"/>
    <property type="project" value="InterPro"/>
</dbReference>
<dbReference type="EMBL" id="EU686634">
    <property type="protein sequence ID" value="ACF09868.1"/>
    <property type="molecule type" value="Genomic_DNA"/>
</dbReference>
<dbReference type="Gene3D" id="1.20.1320.20">
    <property type="entry name" value="hef helicase domain"/>
    <property type="match status" value="1"/>
</dbReference>
<dbReference type="GO" id="GO:0005524">
    <property type="term" value="F:ATP binding"/>
    <property type="evidence" value="ECO:0007669"/>
    <property type="project" value="UniProtKB-KW"/>
</dbReference>
<feature type="region of interest" description="Disordered" evidence="5">
    <location>
        <begin position="551"/>
        <end position="620"/>
    </location>
</feature>
<dbReference type="SMART" id="SM00487">
    <property type="entry name" value="DEXDc"/>
    <property type="match status" value="1"/>
</dbReference>
<dbReference type="PANTHER" id="PTHR14025">
    <property type="entry name" value="FANCONI ANEMIA GROUP M FANCM FAMILY MEMBER"/>
    <property type="match status" value="1"/>
</dbReference>
<dbReference type="SMART" id="SM00891">
    <property type="entry name" value="ERCC4"/>
    <property type="match status" value="1"/>
</dbReference>
<keyword evidence="3 9" id="KW-0347">Helicase</keyword>
<evidence type="ECO:0000256" key="5">
    <source>
        <dbReference type="SAM" id="MobiDB-lite"/>
    </source>
</evidence>
<dbReference type="InterPro" id="IPR010994">
    <property type="entry name" value="RuvA_2-like"/>
</dbReference>
<dbReference type="SUPFAM" id="SSF52980">
    <property type="entry name" value="Restriction endonuclease-like"/>
    <property type="match status" value="1"/>
</dbReference>
<reference evidence="9" key="2">
    <citation type="submission" date="2008-05" db="EMBL/GenBank/DDBJ databases">
        <authorList>
            <person name="Martin-Cuadrado A.-B."/>
            <person name="Rodriguez-Valera F."/>
            <person name="Moreira D."/>
            <person name="Alba J.-C."/>
            <person name="Ivars-Martinez E."/>
            <person name="Henn M.R."/>
            <person name="Talla E."/>
            <person name="Lopez-Garcia P."/>
        </authorList>
    </citation>
    <scope>NUCLEOTIDE SEQUENCE</scope>
</reference>
<protein>
    <submittedName>
        <fullName evidence="9">ATP-dependent RNA helicase EIF-4A family</fullName>
    </submittedName>
</protein>
<feature type="compositionally biased region" description="Polar residues" evidence="5">
    <location>
        <begin position="597"/>
        <end position="607"/>
    </location>
</feature>
<dbReference type="CDD" id="cd20075">
    <property type="entry name" value="XPF_nuclease_XPF_arch"/>
    <property type="match status" value="1"/>
</dbReference>
<dbReference type="SMART" id="SM00490">
    <property type="entry name" value="HELICc"/>
    <property type="match status" value="1"/>
</dbReference>
<evidence type="ECO:0000256" key="3">
    <source>
        <dbReference type="ARBA" id="ARBA00022806"/>
    </source>
</evidence>
<dbReference type="GO" id="GO:0003677">
    <property type="term" value="F:DNA binding"/>
    <property type="evidence" value="ECO:0007669"/>
    <property type="project" value="InterPro"/>
</dbReference>
<feature type="domain" description="Helicase ATP-binding" evidence="7">
    <location>
        <begin position="26"/>
        <end position="195"/>
    </location>
</feature>
<dbReference type="Pfam" id="PF14520">
    <property type="entry name" value="HHH_5"/>
    <property type="match status" value="1"/>
</dbReference>
<feature type="compositionally biased region" description="Basic and acidic residues" evidence="5">
    <location>
        <begin position="610"/>
        <end position="620"/>
    </location>
</feature>
<dbReference type="GO" id="GO:0140097">
    <property type="term" value="F:catalytic activity, acting on DNA"/>
    <property type="evidence" value="ECO:0007669"/>
    <property type="project" value="UniProtKB-ARBA"/>
</dbReference>
<dbReference type="PROSITE" id="PS51192">
    <property type="entry name" value="HELICASE_ATP_BIND_1"/>
    <property type="match status" value="1"/>
</dbReference>
<dbReference type="InterPro" id="IPR011545">
    <property type="entry name" value="DEAD/DEAH_box_helicase_dom"/>
</dbReference>
<evidence type="ECO:0000259" key="7">
    <source>
        <dbReference type="PROSITE" id="PS51192"/>
    </source>
</evidence>
<evidence type="ECO:0000256" key="2">
    <source>
        <dbReference type="ARBA" id="ARBA00022801"/>
    </source>
</evidence>